<evidence type="ECO:0000313" key="2">
    <source>
        <dbReference type="Proteomes" id="UP000027073"/>
    </source>
</evidence>
<gene>
    <name evidence="1" type="ORF">PLEOSDRAFT_153796</name>
</gene>
<name>A0A067NZV4_PLEO1</name>
<organism evidence="1 2">
    <name type="scientific">Pleurotus ostreatus (strain PC15)</name>
    <name type="common">Oyster mushroom</name>
    <dbReference type="NCBI Taxonomy" id="1137138"/>
    <lineage>
        <taxon>Eukaryota</taxon>
        <taxon>Fungi</taxon>
        <taxon>Dikarya</taxon>
        <taxon>Basidiomycota</taxon>
        <taxon>Agaricomycotina</taxon>
        <taxon>Agaricomycetes</taxon>
        <taxon>Agaricomycetidae</taxon>
        <taxon>Agaricales</taxon>
        <taxon>Pleurotineae</taxon>
        <taxon>Pleurotaceae</taxon>
        <taxon>Pleurotus</taxon>
    </lineage>
</organism>
<proteinExistence type="predicted"/>
<dbReference type="AlphaFoldDB" id="A0A067NZV4"/>
<protein>
    <submittedName>
        <fullName evidence="1">Uncharacterized protein</fullName>
    </submittedName>
</protein>
<reference evidence="2" key="1">
    <citation type="journal article" date="2014" name="Proc. Natl. Acad. Sci. U.S.A.">
        <title>Extensive sampling of basidiomycete genomes demonstrates inadequacy of the white-rot/brown-rot paradigm for wood decay fungi.</title>
        <authorList>
            <person name="Riley R."/>
            <person name="Salamov A.A."/>
            <person name="Brown D.W."/>
            <person name="Nagy L.G."/>
            <person name="Floudas D."/>
            <person name="Held B.W."/>
            <person name="Levasseur A."/>
            <person name="Lombard V."/>
            <person name="Morin E."/>
            <person name="Otillar R."/>
            <person name="Lindquist E.A."/>
            <person name="Sun H."/>
            <person name="LaButti K.M."/>
            <person name="Schmutz J."/>
            <person name="Jabbour D."/>
            <person name="Luo H."/>
            <person name="Baker S.E."/>
            <person name="Pisabarro A.G."/>
            <person name="Walton J.D."/>
            <person name="Blanchette R.A."/>
            <person name="Henrissat B."/>
            <person name="Martin F."/>
            <person name="Cullen D."/>
            <person name="Hibbett D.S."/>
            <person name="Grigoriev I.V."/>
        </authorList>
    </citation>
    <scope>NUCLEOTIDE SEQUENCE [LARGE SCALE GENOMIC DNA]</scope>
    <source>
        <strain evidence="2">PC15</strain>
    </source>
</reference>
<evidence type="ECO:0000313" key="1">
    <source>
        <dbReference type="EMBL" id="KDQ32520.1"/>
    </source>
</evidence>
<accession>A0A067NZV4</accession>
<dbReference type="Proteomes" id="UP000027073">
    <property type="component" value="Unassembled WGS sequence"/>
</dbReference>
<dbReference type="InParanoid" id="A0A067NZV4"/>
<sequence length="196" mass="21408">MPMMIFIRLKVCSTFTPKMYKGTDQVPTLQRFSLQQVFLPAMRLSAVFIAVATVVSGVRAGSINGNFSGNLEKALITEFGPDIFNGLKEKKCQPVPCALSVGKATPCVLSAVMGQKLLDIPACFNSDGNEFHLLCHCLDCYVKAIKDVLNDSEINYCPTSAISPDLFSRVYLNLASDEEKSKAKAWGFTPPPTTED</sequence>
<dbReference type="VEuPathDB" id="FungiDB:PLEOSDRAFT_153796"/>
<dbReference type="EMBL" id="KL198004">
    <property type="protein sequence ID" value="KDQ32520.1"/>
    <property type="molecule type" value="Genomic_DNA"/>
</dbReference>
<dbReference type="HOGENOM" id="CLU_1390754_0_0_1"/>